<dbReference type="Proteomes" id="UP000018888">
    <property type="component" value="Unassembled WGS sequence"/>
</dbReference>
<feature type="transmembrane region" description="Helical" evidence="1">
    <location>
        <begin position="20"/>
        <end position="39"/>
    </location>
</feature>
<organism evidence="2 3">
    <name type="scientific">Rhizophagus irregularis (strain DAOM 181602 / DAOM 197198 / MUCL 43194)</name>
    <name type="common">Arbuscular mycorrhizal fungus</name>
    <name type="synonym">Glomus intraradices</name>
    <dbReference type="NCBI Taxonomy" id="747089"/>
    <lineage>
        <taxon>Eukaryota</taxon>
        <taxon>Fungi</taxon>
        <taxon>Fungi incertae sedis</taxon>
        <taxon>Mucoromycota</taxon>
        <taxon>Glomeromycotina</taxon>
        <taxon>Glomeromycetes</taxon>
        <taxon>Glomerales</taxon>
        <taxon>Glomeraceae</taxon>
        <taxon>Rhizophagus</taxon>
    </lineage>
</organism>
<dbReference type="AlphaFoldDB" id="A0A2P4Q0W9"/>
<name>A0A2P4Q0W9_RHIID</name>
<keyword evidence="1" id="KW-0812">Transmembrane</keyword>
<dbReference type="EMBL" id="AUPC02000109">
    <property type="protein sequence ID" value="POG71291.1"/>
    <property type="molecule type" value="Genomic_DNA"/>
</dbReference>
<evidence type="ECO:0000313" key="2">
    <source>
        <dbReference type="EMBL" id="POG71291.1"/>
    </source>
</evidence>
<sequence length="70" mass="8254">MKLLVFKLHFLKSLLSRSLASLFMLLFCLFFLINLSNTLSKTFLKFFSSQIFFTFHLLNLTFVSLLSFFS</sequence>
<accession>A0A2P4Q0W9</accession>
<feature type="transmembrane region" description="Helical" evidence="1">
    <location>
        <begin position="51"/>
        <end position="69"/>
    </location>
</feature>
<comment type="caution">
    <text evidence="2">The sequence shown here is derived from an EMBL/GenBank/DDBJ whole genome shotgun (WGS) entry which is preliminary data.</text>
</comment>
<keyword evidence="1" id="KW-1133">Transmembrane helix</keyword>
<reference evidence="2 3" key="1">
    <citation type="journal article" date="2013" name="Proc. Natl. Acad. Sci. U.S.A.">
        <title>Genome of an arbuscular mycorrhizal fungus provides insight into the oldest plant symbiosis.</title>
        <authorList>
            <person name="Tisserant E."/>
            <person name="Malbreil M."/>
            <person name="Kuo A."/>
            <person name="Kohler A."/>
            <person name="Symeonidi A."/>
            <person name="Balestrini R."/>
            <person name="Charron P."/>
            <person name="Duensing N."/>
            <person name="Frei Dit Frey N."/>
            <person name="Gianinazzi-Pearson V."/>
            <person name="Gilbert L.B."/>
            <person name="Handa Y."/>
            <person name="Herr J.R."/>
            <person name="Hijri M."/>
            <person name="Koul R."/>
            <person name="Kawaguchi M."/>
            <person name="Krajinski F."/>
            <person name="Lammers P.J."/>
            <person name="Masclaux F.G."/>
            <person name="Murat C."/>
            <person name="Morin E."/>
            <person name="Ndikumana S."/>
            <person name="Pagni M."/>
            <person name="Petitpierre D."/>
            <person name="Requena N."/>
            <person name="Rosikiewicz P."/>
            <person name="Riley R."/>
            <person name="Saito K."/>
            <person name="San Clemente H."/>
            <person name="Shapiro H."/>
            <person name="van Tuinen D."/>
            <person name="Becard G."/>
            <person name="Bonfante P."/>
            <person name="Paszkowski U."/>
            <person name="Shachar-Hill Y.Y."/>
            <person name="Tuskan G.A."/>
            <person name="Young P.W."/>
            <person name="Sanders I.R."/>
            <person name="Henrissat B."/>
            <person name="Rensing S.A."/>
            <person name="Grigoriev I.V."/>
            <person name="Corradi N."/>
            <person name="Roux C."/>
            <person name="Martin F."/>
        </authorList>
    </citation>
    <scope>NUCLEOTIDE SEQUENCE [LARGE SCALE GENOMIC DNA]</scope>
    <source>
        <strain evidence="2 3">DAOM 197198</strain>
    </source>
</reference>
<protein>
    <submittedName>
        <fullName evidence="2">Uncharacterized protein</fullName>
    </submittedName>
</protein>
<keyword evidence="1" id="KW-0472">Membrane</keyword>
<keyword evidence="3" id="KW-1185">Reference proteome</keyword>
<gene>
    <name evidence="2" type="ORF">GLOIN_2v1606504</name>
</gene>
<evidence type="ECO:0000313" key="3">
    <source>
        <dbReference type="Proteomes" id="UP000018888"/>
    </source>
</evidence>
<evidence type="ECO:0000256" key="1">
    <source>
        <dbReference type="SAM" id="Phobius"/>
    </source>
</evidence>
<proteinExistence type="predicted"/>
<reference evidence="2 3" key="2">
    <citation type="journal article" date="2018" name="New Phytol.">
        <title>High intraspecific genome diversity in the model arbuscular mycorrhizal symbiont Rhizophagus irregularis.</title>
        <authorList>
            <person name="Chen E.C.H."/>
            <person name="Morin E."/>
            <person name="Beaudet D."/>
            <person name="Noel J."/>
            <person name="Yildirir G."/>
            <person name="Ndikumana S."/>
            <person name="Charron P."/>
            <person name="St-Onge C."/>
            <person name="Giorgi J."/>
            <person name="Kruger M."/>
            <person name="Marton T."/>
            <person name="Ropars J."/>
            <person name="Grigoriev I.V."/>
            <person name="Hainaut M."/>
            <person name="Henrissat B."/>
            <person name="Roux C."/>
            <person name="Martin F."/>
            <person name="Corradi N."/>
        </authorList>
    </citation>
    <scope>NUCLEOTIDE SEQUENCE [LARGE SCALE GENOMIC DNA]</scope>
    <source>
        <strain evidence="2 3">DAOM 197198</strain>
    </source>
</reference>